<name>A0A8C8A8Q8_9STRI</name>
<evidence type="ECO:0000313" key="2">
    <source>
        <dbReference type="Proteomes" id="UP000694552"/>
    </source>
</evidence>
<accession>A0A8C8A8Q8</accession>
<keyword evidence="2" id="KW-1185">Reference proteome</keyword>
<dbReference type="Proteomes" id="UP000694552">
    <property type="component" value="Unplaced"/>
</dbReference>
<reference evidence="1" key="1">
    <citation type="submission" date="2025-08" db="UniProtKB">
        <authorList>
            <consortium name="Ensembl"/>
        </authorList>
    </citation>
    <scope>IDENTIFICATION</scope>
</reference>
<organism evidence="1 2">
    <name type="scientific">Otus sunia</name>
    <name type="common">Oriental scops-owl</name>
    <dbReference type="NCBI Taxonomy" id="257818"/>
    <lineage>
        <taxon>Eukaryota</taxon>
        <taxon>Metazoa</taxon>
        <taxon>Chordata</taxon>
        <taxon>Craniata</taxon>
        <taxon>Vertebrata</taxon>
        <taxon>Euteleostomi</taxon>
        <taxon>Archelosauria</taxon>
        <taxon>Archosauria</taxon>
        <taxon>Dinosauria</taxon>
        <taxon>Saurischia</taxon>
        <taxon>Theropoda</taxon>
        <taxon>Coelurosauria</taxon>
        <taxon>Aves</taxon>
        <taxon>Neognathae</taxon>
        <taxon>Neoaves</taxon>
        <taxon>Telluraves</taxon>
        <taxon>Strigiformes</taxon>
        <taxon>Strigidae</taxon>
        <taxon>Otus</taxon>
    </lineage>
</organism>
<dbReference type="AlphaFoldDB" id="A0A8C8A8Q8"/>
<reference evidence="1" key="2">
    <citation type="submission" date="2025-09" db="UniProtKB">
        <authorList>
            <consortium name="Ensembl"/>
        </authorList>
    </citation>
    <scope>IDENTIFICATION</scope>
</reference>
<dbReference type="Ensembl" id="ENSOSUT00000002029.1">
    <property type="protein sequence ID" value="ENSOSUP00000001991.1"/>
    <property type="gene ID" value="ENSOSUG00000001431.1"/>
</dbReference>
<dbReference type="Gene3D" id="2.10.50.10">
    <property type="entry name" value="Tumor Necrosis Factor Receptor, subunit A, domain 2"/>
    <property type="match status" value="1"/>
</dbReference>
<protein>
    <submittedName>
        <fullName evidence="1">Uncharacterized protein</fullName>
    </submittedName>
</protein>
<proteinExistence type="predicted"/>
<evidence type="ECO:0000313" key="1">
    <source>
        <dbReference type="Ensembl" id="ENSOSUP00000001991.1"/>
    </source>
</evidence>
<sequence length="99" mass="9844">MMSLPLPWCVQRFCTHPSAGAGSCSADGTPGCPPGEEPAGVSHAHPWHIHPGGGPCAPGTFSPGNASCSAHTRCRAGNRILVAPGTAVTDSRCGGCLPG</sequence>